<dbReference type="EMBL" id="JAVDXQ010000001">
    <property type="protein sequence ID" value="MDR7295501.1"/>
    <property type="molecule type" value="Genomic_DNA"/>
</dbReference>
<feature type="compositionally biased region" description="Basic and acidic residues" evidence="1">
    <location>
        <begin position="13"/>
        <end position="22"/>
    </location>
</feature>
<protein>
    <submittedName>
        <fullName evidence="2">Uncharacterized protein</fullName>
    </submittedName>
</protein>
<dbReference type="RefSeq" id="WP_310341976.1">
    <property type="nucleotide sequence ID" value="NZ_JAVDXQ010000001.1"/>
</dbReference>
<comment type="caution">
    <text evidence="2">The sequence shown here is derived from an EMBL/GenBank/DDBJ whole genome shotgun (WGS) entry which is preliminary data.</text>
</comment>
<keyword evidence="3" id="KW-1185">Reference proteome</keyword>
<feature type="region of interest" description="Disordered" evidence="1">
    <location>
        <begin position="1"/>
        <end position="90"/>
    </location>
</feature>
<name>A0ABU1Z655_9BURK</name>
<evidence type="ECO:0000313" key="2">
    <source>
        <dbReference type="EMBL" id="MDR7295501.1"/>
    </source>
</evidence>
<proteinExistence type="predicted"/>
<organism evidence="2 3">
    <name type="scientific">Pelomonas aquatica</name>
    <dbReference type="NCBI Taxonomy" id="431058"/>
    <lineage>
        <taxon>Bacteria</taxon>
        <taxon>Pseudomonadati</taxon>
        <taxon>Pseudomonadota</taxon>
        <taxon>Betaproteobacteria</taxon>
        <taxon>Burkholderiales</taxon>
        <taxon>Sphaerotilaceae</taxon>
        <taxon>Roseateles</taxon>
    </lineage>
</organism>
<evidence type="ECO:0000313" key="3">
    <source>
        <dbReference type="Proteomes" id="UP001180536"/>
    </source>
</evidence>
<dbReference type="Proteomes" id="UP001180536">
    <property type="component" value="Unassembled WGS sequence"/>
</dbReference>
<feature type="compositionally biased region" description="Low complexity" evidence="1">
    <location>
        <begin position="51"/>
        <end position="69"/>
    </location>
</feature>
<reference evidence="2 3" key="1">
    <citation type="submission" date="2023-07" db="EMBL/GenBank/DDBJ databases">
        <title>Sorghum-associated microbial communities from plants grown in Nebraska, USA.</title>
        <authorList>
            <person name="Schachtman D."/>
        </authorList>
    </citation>
    <scope>NUCLEOTIDE SEQUENCE [LARGE SCALE GENOMIC DNA]</scope>
    <source>
        <strain evidence="2 3">BE310</strain>
    </source>
</reference>
<evidence type="ECO:0000256" key="1">
    <source>
        <dbReference type="SAM" id="MobiDB-lite"/>
    </source>
</evidence>
<gene>
    <name evidence="2" type="ORF">J2X16_000822</name>
</gene>
<accession>A0ABU1Z655</accession>
<sequence length="90" mass="9183">MNNPLRHVGQSARPEEAAKPSPDDQAGDAGAEARQQNPTDAPGGTLEQHPRTTPSAPTTPATPATGPRAANKEIKDLEPGEPPPESSAGS</sequence>
<feature type="compositionally biased region" description="Pro residues" evidence="1">
    <location>
        <begin position="80"/>
        <end position="90"/>
    </location>
</feature>